<evidence type="ECO:0000256" key="2">
    <source>
        <dbReference type="PROSITE-ProRule" id="PRU00169"/>
    </source>
</evidence>
<dbReference type="InterPro" id="IPR001789">
    <property type="entry name" value="Sig_transdc_resp-reg_receiver"/>
</dbReference>
<dbReference type="GO" id="GO:0003677">
    <property type="term" value="F:DNA binding"/>
    <property type="evidence" value="ECO:0007669"/>
    <property type="project" value="InterPro"/>
</dbReference>
<dbReference type="Gene3D" id="3.40.50.2300">
    <property type="match status" value="1"/>
</dbReference>
<dbReference type="Pfam" id="PF04397">
    <property type="entry name" value="LytTR"/>
    <property type="match status" value="1"/>
</dbReference>
<dbReference type="InterPro" id="IPR007492">
    <property type="entry name" value="LytTR_DNA-bd_dom"/>
</dbReference>
<dbReference type="PANTHER" id="PTHR37299">
    <property type="entry name" value="TRANSCRIPTIONAL REGULATOR-RELATED"/>
    <property type="match status" value="1"/>
</dbReference>
<dbReference type="Proteomes" id="UP000516656">
    <property type="component" value="Chromosome 1"/>
</dbReference>
<protein>
    <submittedName>
        <fullName evidence="6">Response regulator transcription factor</fullName>
    </submittedName>
    <submittedName>
        <fullName evidence="5">Transcriptional regulatory protein YpdB</fullName>
    </submittedName>
</protein>
<proteinExistence type="predicted"/>
<sequence>MLKALIVEDEYLAREELQYLISTHSQIDVVASFDDGLEAFKYLQSHKVDIVFLDINIPSIDGMLLARNIHQFQHKPHIVFTTAYKEYAVDAFELEAFDYLLKPISETRVKGLLQKLESINNDIPVANEKATTSLNLTRDNRIYITPIKDIYYAVAKEKITEVCTASGLYIVPYTISDLMTRLPQDQFYRSHRSYIVNTSKICEIIPWVNSTYLLKLRDVEGEIPVSRSNIKTFRQLMNL</sequence>
<keyword evidence="2" id="KW-0597">Phosphoprotein</keyword>
<dbReference type="EMBL" id="CP061854">
    <property type="protein sequence ID" value="QOD55669.1"/>
    <property type="molecule type" value="Genomic_DNA"/>
</dbReference>
<evidence type="ECO:0000259" key="3">
    <source>
        <dbReference type="PROSITE" id="PS50110"/>
    </source>
</evidence>
<dbReference type="RefSeq" id="WP_044175256.1">
    <property type="nucleotide sequence ID" value="NZ_AP018045.1"/>
</dbReference>
<evidence type="ECO:0000313" key="6">
    <source>
        <dbReference type="EMBL" id="QOD55669.1"/>
    </source>
</evidence>
<evidence type="ECO:0000313" key="5">
    <source>
        <dbReference type="EMBL" id="BAX52550.1"/>
    </source>
</evidence>
<dbReference type="SMART" id="SM00850">
    <property type="entry name" value="LytTR"/>
    <property type="match status" value="1"/>
</dbReference>
<feature type="domain" description="Response regulatory" evidence="3">
    <location>
        <begin position="3"/>
        <end position="117"/>
    </location>
</feature>
<dbReference type="InterPro" id="IPR046947">
    <property type="entry name" value="LytR-like"/>
</dbReference>
<dbReference type="Proteomes" id="UP000218676">
    <property type="component" value="Chromosome 1"/>
</dbReference>
<dbReference type="InterPro" id="IPR011006">
    <property type="entry name" value="CheY-like_superfamily"/>
</dbReference>
<accession>A0A1Q9H4B0</accession>
<reference evidence="5" key="1">
    <citation type="journal article" date="2017" name="Genome Announc.">
        <title>Whole-Genome Sequence of Photobacterium damselae subsp. piscicida Strain 91-197, Isolated from Hybrid Striped Bass (Morone sp.) in the United States.</title>
        <authorList>
            <person name="Teru Y."/>
            <person name="Hikima J."/>
            <person name="Kono T."/>
            <person name="Sakai M."/>
            <person name="Takano T."/>
            <person name="Hawke J.P."/>
            <person name="Takeyama H."/>
            <person name="Aoki T."/>
        </authorList>
    </citation>
    <scope>NUCLEOTIDE SEQUENCE</scope>
    <source>
        <strain evidence="5">91-197</strain>
    </source>
</reference>
<evidence type="ECO:0000256" key="1">
    <source>
        <dbReference type="ARBA" id="ARBA00023012"/>
    </source>
</evidence>
<organism evidence="5 7">
    <name type="scientific">Photobacterium damsela subsp. piscicida</name>
    <name type="common">Pasteurella piscicida</name>
    <dbReference type="NCBI Taxonomy" id="38294"/>
    <lineage>
        <taxon>Bacteria</taxon>
        <taxon>Pseudomonadati</taxon>
        <taxon>Pseudomonadota</taxon>
        <taxon>Gammaproteobacteria</taxon>
        <taxon>Vibrionales</taxon>
        <taxon>Vibrionaceae</taxon>
        <taxon>Photobacterium</taxon>
    </lineage>
</organism>
<feature type="domain" description="HTH LytTR-type" evidence="4">
    <location>
        <begin position="134"/>
        <end position="239"/>
    </location>
</feature>
<name>A0A1Q9H4B0_PHODP</name>
<dbReference type="CDD" id="cd17532">
    <property type="entry name" value="REC_LytTR_AlgR-like"/>
    <property type="match status" value="1"/>
</dbReference>
<dbReference type="PANTHER" id="PTHR37299:SF1">
    <property type="entry name" value="STAGE 0 SPORULATION PROTEIN A HOMOLOG"/>
    <property type="match status" value="1"/>
</dbReference>
<dbReference type="AlphaFoldDB" id="A0A1Q9H4B0"/>
<dbReference type="Pfam" id="PF00072">
    <property type="entry name" value="Response_reg"/>
    <property type="match status" value="1"/>
</dbReference>
<reference evidence="7" key="2">
    <citation type="submission" date="2017-05" db="EMBL/GenBank/DDBJ databases">
        <title>Whole genome sequence of fish pathogenic bacteria, Photobacterium damselae subsp. piscicida, strain 91-197, isolated from hybrid striped bass (Morone sp.) in USA.</title>
        <authorList>
            <person name="Teru Y."/>
            <person name="Hikima J."/>
            <person name="Kono T."/>
            <person name="Sakai M."/>
            <person name="Takano T."/>
            <person name="Hawke J.P."/>
            <person name="Takeyama H."/>
            <person name="Aoki T."/>
        </authorList>
    </citation>
    <scope>NUCLEOTIDE SEQUENCE [LARGE SCALE GENOMIC DNA]</scope>
    <source>
        <strain evidence="7">91-197</strain>
    </source>
</reference>
<dbReference type="PROSITE" id="PS50930">
    <property type="entry name" value="HTH_LYTTR"/>
    <property type="match status" value="1"/>
</dbReference>
<evidence type="ECO:0000313" key="7">
    <source>
        <dbReference type="Proteomes" id="UP000218676"/>
    </source>
</evidence>
<dbReference type="SMART" id="SM00448">
    <property type="entry name" value="REC"/>
    <property type="match status" value="1"/>
</dbReference>
<dbReference type="GO" id="GO:0000156">
    <property type="term" value="F:phosphorelay response regulator activity"/>
    <property type="evidence" value="ECO:0007669"/>
    <property type="project" value="InterPro"/>
</dbReference>
<feature type="modified residue" description="4-aspartylphosphate" evidence="2">
    <location>
        <position position="54"/>
    </location>
</feature>
<dbReference type="SUPFAM" id="SSF52172">
    <property type="entry name" value="CheY-like"/>
    <property type="match status" value="1"/>
</dbReference>
<evidence type="ECO:0000259" key="4">
    <source>
        <dbReference type="PROSITE" id="PS50930"/>
    </source>
</evidence>
<keyword evidence="1" id="KW-0902">Two-component regulatory system</keyword>
<dbReference type="Gene3D" id="2.40.50.40">
    <property type="match status" value="1"/>
</dbReference>
<dbReference type="EMBL" id="AP018045">
    <property type="protein sequence ID" value="BAX52550.1"/>
    <property type="molecule type" value="Genomic_DNA"/>
</dbReference>
<evidence type="ECO:0000313" key="8">
    <source>
        <dbReference type="Proteomes" id="UP000516656"/>
    </source>
</evidence>
<reference evidence="6 8" key="3">
    <citation type="submission" date="2020-09" db="EMBL/GenBank/DDBJ databases">
        <title>Complete, closed and curated genome sequences of Photobacterium damselae subsp. piscicida isolates from Australia indicate localised evolution and additional plasmid-borne pathogenicity mechanisms.</title>
        <authorList>
            <person name="Baseggio L."/>
            <person name="Silayeva O."/>
            <person name="Buller N."/>
            <person name="Landos M."/>
            <person name="Engelstaedter J."/>
            <person name="Barnes A.C."/>
        </authorList>
    </citation>
    <scope>NUCLEOTIDE SEQUENCE [LARGE SCALE GENOMIC DNA]</scope>
    <source>
        <strain evidence="6 8">AS-16-0540-1</strain>
    </source>
</reference>
<dbReference type="Gene3D" id="2.20.25.10">
    <property type="match status" value="1"/>
</dbReference>
<gene>
    <name evidence="6" type="ORF">IC627_10020</name>
    <name evidence="5" type="ORF">PDPUS_1_01176</name>
</gene>
<dbReference type="PROSITE" id="PS50110">
    <property type="entry name" value="RESPONSE_REGULATORY"/>
    <property type="match status" value="1"/>
</dbReference>